<comment type="caution">
    <text evidence="3">The sequence shown here is derived from an EMBL/GenBank/DDBJ whole genome shotgun (WGS) entry which is preliminary data.</text>
</comment>
<dbReference type="AlphaFoldDB" id="A0A9N7UFE0"/>
<feature type="non-terminal residue" evidence="3">
    <location>
        <position position="159"/>
    </location>
</feature>
<gene>
    <name evidence="3" type="ORF">PLEPLA_LOCUS17470</name>
</gene>
<sequence>AAVCGILRLLVHPTLRTVVTGGPPHPTPTVTPPEPGTRTCRAFTGSQIIYGWIAAGPPLNVLLRKPLMRLSIQFIILGPRAAATLTPPHPSSPNSLHPSLPCLPTPLPPSLPPSLHPSIPTTTTTPFLSKLIVSTPAECCGRTHCHTTSGRGKKGRESG</sequence>
<feature type="signal peptide" evidence="2">
    <location>
        <begin position="1"/>
        <end position="21"/>
    </location>
</feature>
<feature type="region of interest" description="Disordered" evidence="1">
    <location>
        <begin position="86"/>
        <end position="112"/>
    </location>
</feature>
<dbReference type="Proteomes" id="UP001153269">
    <property type="component" value="Unassembled WGS sequence"/>
</dbReference>
<name>A0A9N7UFE0_PLEPL</name>
<reference evidence="3" key="1">
    <citation type="submission" date="2020-03" db="EMBL/GenBank/DDBJ databases">
        <authorList>
            <person name="Weist P."/>
        </authorList>
    </citation>
    <scope>NUCLEOTIDE SEQUENCE</scope>
</reference>
<organism evidence="3 4">
    <name type="scientific">Pleuronectes platessa</name>
    <name type="common">European plaice</name>
    <dbReference type="NCBI Taxonomy" id="8262"/>
    <lineage>
        <taxon>Eukaryota</taxon>
        <taxon>Metazoa</taxon>
        <taxon>Chordata</taxon>
        <taxon>Craniata</taxon>
        <taxon>Vertebrata</taxon>
        <taxon>Euteleostomi</taxon>
        <taxon>Actinopterygii</taxon>
        <taxon>Neopterygii</taxon>
        <taxon>Teleostei</taxon>
        <taxon>Neoteleostei</taxon>
        <taxon>Acanthomorphata</taxon>
        <taxon>Carangaria</taxon>
        <taxon>Pleuronectiformes</taxon>
        <taxon>Pleuronectoidei</taxon>
        <taxon>Pleuronectidae</taxon>
        <taxon>Pleuronectes</taxon>
    </lineage>
</organism>
<feature type="compositionally biased region" description="Pro residues" evidence="1">
    <location>
        <begin position="101"/>
        <end position="112"/>
    </location>
</feature>
<protein>
    <submittedName>
        <fullName evidence="3">Uncharacterized protein</fullName>
    </submittedName>
</protein>
<evidence type="ECO:0000256" key="2">
    <source>
        <dbReference type="SAM" id="SignalP"/>
    </source>
</evidence>
<feature type="chain" id="PRO_5040359281" evidence="2">
    <location>
        <begin position="22"/>
        <end position="159"/>
    </location>
</feature>
<evidence type="ECO:0000313" key="4">
    <source>
        <dbReference type="Proteomes" id="UP001153269"/>
    </source>
</evidence>
<evidence type="ECO:0000313" key="3">
    <source>
        <dbReference type="EMBL" id="CAB1429492.1"/>
    </source>
</evidence>
<dbReference type="EMBL" id="CADEAL010001142">
    <property type="protein sequence ID" value="CAB1429492.1"/>
    <property type="molecule type" value="Genomic_DNA"/>
</dbReference>
<keyword evidence="4" id="KW-1185">Reference proteome</keyword>
<keyword evidence="2" id="KW-0732">Signal</keyword>
<proteinExistence type="predicted"/>
<accession>A0A9N7UFE0</accession>
<evidence type="ECO:0000256" key="1">
    <source>
        <dbReference type="SAM" id="MobiDB-lite"/>
    </source>
</evidence>